<dbReference type="Pfam" id="PF19300">
    <property type="entry name" value="BPD_transp_1_N"/>
    <property type="match status" value="1"/>
</dbReference>
<feature type="domain" description="ABC transmembrane type-1" evidence="8">
    <location>
        <begin position="94"/>
        <end position="291"/>
    </location>
</feature>
<dbReference type="Gene3D" id="1.10.3720.10">
    <property type="entry name" value="MetI-like"/>
    <property type="match status" value="1"/>
</dbReference>
<evidence type="ECO:0000313" key="10">
    <source>
        <dbReference type="Proteomes" id="UP000656813"/>
    </source>
</evidence>
<dbReference type="InterPro" id="IPR000515">
    <property type="entry name" value="MetI-like"/>
</dbReference>
<keyword evidence="3" id="KW-1003">Cell membrane</keyword>
<keyword evidence="2 7" id="KW-0813">Transport</keyword>
<evidence type="ECO:0000256" key="5">
    <source>
        <dbReference type="ARBA" id="ARBA00022989"/>
    </source>
</evidence>
<accession>A0A8J3EPG1</accession>
<feature type="transmembrane region" description="Helical" evidence="7">
    <location>
        <begin position="173"/>
        <end position="191"/>
    </location>
</feature>
<dbReference type="PANTHER" id="PTHR43163:SF6">
    <property type="entry name" value="DIPEPTIDE TRANSPORT SYSTEM PERMEASE PROTEIN DPPB-RELATED"/>
    <property type="match status" value="1"/>
</dbReference>
<proteinExistence type="inferred from homology"/>
<name>A0A8J3EPG1_9BACL</name>
<keyword evidence="4 7" id="KW-0812">Transmembrane</keyword>
<evidence type="ECO:0000256" key="2">
    <source>
        <dbReference type="ARBA" id="ARBA00022448"/>
    </source>
</evidence>
<sequence length="309" mass="33653">MVAYILKRILYMLITFFVIVSLSFFAMKLLPGSPYRNAAKLGPELVAQLNHQYGFDKPIPVQYINYLNKVLHGDLGVSFQYEGRTVNSILASKVPVSADLGIEATIIGVLIGIILGAIAALRRGTWLDYGVMVIAVLGISVPSFILAQLMQYYFGVQLRWLPVAKWDGIESHIMPVIALAVGSVAVIARYMRNEMIGVLGSDYIDMARAKGLSRPAVVIKHAMRNSLVPIATIVIPSLMTVITGSLVIENIFAIPGIGDQFVSSIVTNDYPVIMGTTILFSIFFLVGIFLTDLAYGVIDPRIRVAGGDS</sequence>
<dbReference type="PROSITE" id="PS50928">
    <property type="entry name" value="ABC_TM1"/>
    <property type="match status" value="1"/>
</dbReference>
<organism evidence="9 10">
    <name type="scientific">Pullulanibacillus pueri</name>
    <dbReference type="NCBI Taxonomy" id="1437324"/>
    <lineage>
        <taxon>Bacteria</taxon>
        <taxon>Bacillati</taxon>
        <taxon>Bacillota</taxon>
        <taxon>Bacilli</taxon>
        <taxon>Bacillales</taxon>
        <taxon>Sporolactobacillaceae</taxon>
        <taxon>Pullulanibacillus</taxon>
    </lineage>
</organism>
<evidence type="ECO:0000256" key="3">
    <source>
        <dbReference type="ARBA" id="ARBA00022475"/>
    </source>
</evidence>
<feature type="transmembrane region" description="Helical" evidence="7">
    <location>
        <begin position="227"/>
        <end position="252"/>
    </location>
</feature>
<dbReference type="CDD" id="cd06261">
    <property type="entry name" value="TM_PBP2"/>
    <property type="match status" value="1"/>
</dbReference>
<dbReference type="RefSeq" id="WP_188499326.1">
    <property type="nucleotide sequence ID" value="NZ_BMFV01000056.1"/>
</dbReference>
<protein>
    <submittedName>
        <fullName evidence="9">Peptide ABC transporter permease</fullName>
    </submittedName>
</protein>
<dbReference type="AlphaFoldDB" id="A0A8J3EPG1"/>
<gene>
    <name evidence="9" type="ORF">GCM10007096_41760</name>
</gene>
<evidence type="ECO:0000256" key="4">
    <source>
        <dbReference type="ARBA" id="ARBA00022692"/>
    </source>
</evidence>
<feature type="transmembrane region" description="Helical" evidence="7">
    <location>
        <begin position="100"/>
        <end position="121"/>
    </location>
</feature>
<dbReference type="Pfam" id="PF00528">
    <property type="entry name" value="BPD_transp_1"/>
    <property type="match status" value="1"/>
</dbReference>
<dbReference type="SUPFAM" id="SSF161098">
    <property type="entry name" value="MetI-like"/>
    <property type="match status" value="1"/>
</dbReference>
<dbReference type="InterPro" id="IPR035906">
    <property type="entry name" value="MetI-like_sf"/>
</dbReference>
<evidence type="ECO:0000256" key="7">
    <source>
        <dbReference type="RuleBase" id="RU363032"/>
    </source>
</evidence>
<dbReference type="GO" id="GO:0005886">
    <property type="term" value="C:plasma membrane"/>
    <property type="evidence" value="ECO:0007669"/>
    <property type="project" value="UniProtKB-SubCell"/>
</dbReference>
<evidence type="ECO:0000256" key="1">
    <source>
        <dbReference type="ARBA" id="ARBA00004651"/>
    </source>
</evidence>
<reference evidence="9" key="1">
    <citation type="journal article" date="2014" name="Int. J. Syst. Evol. Microbiol.">
        <title>Complete genome sequence of Corynebacterium casei LMG S-19264T (=DSM 44701T), isolated from a smear-ripened cheese.</title>
        <authorList>
            <consortium name="US DOE Joint Genome Institute (JGI-PGF)"/>
            <person name="Walter F."/>
            <person name="Albersmeier A."/>
            <person name="Kalinowski J."/>
            <person name="Ruckert C."/>
        </authorList>
    </citation>
    <scope>NUCLEOTIDE SEQUENCE</scope>
    <source>
        <strain evidence="9">CGMCC 1.12777</strain>
    </source>
</reference>
<comment type="caution">
    <text evidence="9">The sequence shown here is derived from an EMBL/GenBank/DDBJ whole genome shotgun (WGS) entry which is preliminary data.</text>
</comment>
<dbReference type="EMBL" id="BMFV01000056">
    <property type="protein sequence ID" value="GGH88740.1"/>
    <property type="molecule type" value="Genomic_DNA"/>
</dbReference>
<dbReference type="GO" id="GO:0055085">
    <property type="term" value="P:transmembrane transport"/>
    <property type="evidence" value="ECO:0007669"/>
    <property type="project" value="InterPro"/>
</dbReference>
<dbReference type="Proteomes" id="UP000656813">
    <property type="component" value="Unassembled WGS sequence"/>
</dbReference>
<keyword evidence="6 7" id="KW-0472">Membrane</keyword>
<dbReference type="PANTHER" id="PTHR43163">
    <property type="entry name" value="DIPEPTIDE TRANSPORT SYSTEM PERMEASE PROTEIN DPPB-RELATED"/>
    <property type="match status" value="1"/>
</dbReference>
<keyword evidence="5 7" id="KW-1133">Transmembrane helix</keyword>
<comment type="similarity">
    <text evidence="7">Belongs to the binding-protein-dependent transport system permease family.</text>
</comment>
<feature type="transmembrane region" description="Helical" evidence="7">
    <location>
        <begin position="272"/>
        <end position="295"/>
    </location>
</feature>
<evidence type="ECO:0000256" key="6">
    <source>
        <dbReference type="ARBA" id="ARBA00023136"/>
    </source>
</evidence>
<reference evidence="9" key="2">
    <citation type="submission" date="2020-09" db="EMBL/GenBank/DDBJ databases">
        <authorList>
            <person name="Sun Q."/>
            <person name="Zhou Y."/>
        </authorList>
    </citation>
    <scope>NUCLEOTIDE SEQUENCE</scope>
    <source>
        <strain evidence="9">CGMCC 1.12777</strain>
    </source>
</reference>
<evidence type="ECO:0000259" key="8">
    <source>
        <dbReference type="PROSITE" id="PS50928"/>
    </source>
</evidence>
<feature type="transmembrane region" description="Helical" evidence="7">
    <location>
        <begin position="9"/>
        <end position="27"/>
    </location>
</feature>
<keyword evidence="10" id="KW-1185">Reference proteome</keyword>
<comment type="subcellular location">
    <subcellularLocation>
        <location evidence="1 7">Cell membrane</location>
        <topology evidence="1 7">Multi-pass membrane protein</topology>
    </subcellularLocation>
</comment>
<evidence type="ECO:0000313" key="9">
    <source>
        <dbReference type="EMBL" id="GGH88740.1"/>
    </source>
</evidence>
<dbReference type="InterPro" id="IPR045621">
    <property type="entry name" value="BPD_transp_1_N"/>
</dbReference>
<feature type="transmembrane region" description="Helical" evidence="7">
    <location>
        <begin position="133"/>
        <end position="153"/>
    </location>
</feature>